<accession>A0A8U7MBR1</accession>
<feature type="compositionally biased region" description="Gly residues" evidence="1">
    <location>
        <begin position="82"/>
        <end position="100"/>
    </location>
</feature>
<keyword evidence="3" id="KW-1185">Reference proteome</keyword>
<dbReference type="OMA" id="SPARCHG"/>
<dbReference type="AlphaFoldDB" id="A0A8U7MBR1"/>
<reference evidence="2" key="3">
    <citation type="submission" date="2025-09" db="UniProtKB">
        <authorList>
            <consortium name="Ensembl"/>
        </authorList>
    </citation>
    <scope>IDENTIFICATION</scope>
</reference>
<evidence type="ECO:0000313" key="2">
    <source>
        <dbReference type="Ensembl" id="ENSCMUP00000029192.1"/>
    </source>
</evidence>
<feature type="compositionally biased region" description="Gly residues" evidence="1">
    <location>
        <begin position="42"/>
        <end position="57"/>
    </location>
</feature>
<evidence type="ECO:0000256" key="1">
    <source>
        <dbReference type="SAM" id="MobiDB-lite"/>
    </source>
</evidence>
<reference evidence="3" key="1">
    <citation type="submission" date="2019-10" db="EMBL/GenBank/DDBJ databases">
        <title>Corvus moneduloides (New Caledonian crow) genome, bCorMon1, primary haplotype.</title>
        <authorList>
            <person name="Rutz C."/>
            <person name="Fungtammasan C."/>
            <person name="Mountcastle J."/>
            <person name="Formenti G."/>
            <person name="Chow W."/>
            <person name="Howe K."/>
            <person name="Steele M.P."/>
            <person name="Fernandes J."/>
            <person name="Gilbert M.T.P."/>
            <person name="Fedrigo O."/>
            <person name="Jarvis E.D."/>
            <person name="Gemmell N."/>
        </authorList>
    </citation>
    <scope>NUCLEOTIDE SEQUENCE [LARGE SCALE GENOMIC DNA]</scope>
</reference>
<proteinExistence type="predicted"/>
<sequence>MDTHQGLDMKKRAGQANGHRRVPSSRELRPVPGGRRRRPRGELGGGGGWGRAAGNFGGERRALPRGGRGSSERSLAGEEVAGTGGEAAGAGWGAAEGGGTSQLPPRAARARQPRSPPSSSGGAPSPARSHGL</sequence>
<feature type="compositionally biased region" description="Low complexity" evidence="1">
    <location>
        <begin position="117"/>
        <end position="132"/>
    </location>
</feature>
<reference evidence="2" key="2">
    <citation type="submission" date="2025-08" db="UniProtKB">
        <authorList>
            <consortium name="Ensembl"/>
        </authorList>
    </citation>
    <scope>IDENTIFICATION</scope>
</reference>
<dbReference type="Proteomes" id="UP000694553">
    <property type="component" value="Unassembled WGS sequence"/>
</dbReference>
<feature type="compositionally biased region" description="Basic and acidic residues" evidence="1">
    <location>
        <begin position="1"/>
        <end position="11"/>
    </location>
</feature>
<feature type="region of interest" description="Disordered" evidence="1">
    <location>
        <begin position="1"/>
        <end position="132"/>
    </location>
</feature>
<dbReference type="Ensembl" id="ENSCMUT00000031307.1">
    <property type="protein sequence ID" value="ENSCMUP00000029192.1"/>
    <property type="gene ID" value="ENSCMUG00000018837.1"/>
</dbReference>
<organism evidence="2 3">
    <name type="scientific">Corvus moneduloides</name>
    <name type="common">New Caledonian crow</name>
    <dbReference type="NCBI Taxonomy" id="1196302"/>
    <lineage>
        <taxon>Eukaryota</taxon>
        <taxon>Metazoa</taxon>
        <taxon>Chordata</taxon>
        <taxon>Craniata</taxon>
        <taxon>Vertebrata</taxon>
        <taxon>Euteleostomi</taxon>
        <taxon>Archelosauria</taxon>
        <taxon>Archosauria</taxon>
        <taxon>Dinosauria</taxon>
        <taxon>Saurischia</taxon>
        <taxon>Theropoda</taxon>
        <taxon>Coelurosauria</taxon>
        <taxon>Aves</taxon>
        <taxon>Neognathae</taxon>
        <taxon>Neoaves</taxon>
        <taxon>Telluraves</taxon>
        <taxon>Australaves</taxon>
        <taxon>Passeriformes</taxon>
        <taxon>Corvoidea</taxon>
        <taxon>Corvidae</taxon>
        <taxon>Corvus</taxon>
    </lineage>
</organism>
<protein>
    <submittedName>
        <fullName evidence="2">Uncharacterized protein</fullName>
    </submittedName>
</protein>
<name>A0A8U7MBR1_CORMO</name>
<evidence type="ECO:0000313" key="3">
    <source>
        <dbReference type="Proteomes" id="UP000694553"/>
    </source>
</evidence>